<reference evidence="1" key="1">
    <citation type="journal article" date="2022" name="bioRxiv">
        <title>Sequencing and chromosome-scale assembly of the giantPleurodeles waltlgenome.</title>
        <authorList>
            <person name="Brown T."/>
            <person name="Elewa A."/>
            <person name="Iarovenko S."/>
            <person name="Subramanian E."/>
            <person name="Araus A.J."/>
            <person name="Petzold A."/>
            <person name="Susuki M."/>
            <person name="Suzuki K.-i.T."/>
            <person name="Hayashi T."/>
            <person name="Toyoda A."/>
            <person name="Oliveira C."/>
            <person name="Osipova E."/>
            <person name="Leigh N.D."/>
            <person name="Simon A."/>
            <person name="Yun M.H."/>
        </authorList>
    </citation>
    <scope>NUCLEOTIDE SEQUENCE</scope>
    <source>
        <strain evidence="1">20211129_DDA</strain>
        <tissue evidence="1">Liver</tissue>
    </source>
</reference>
<name>A0AAV7TBY9_PLEWA</name>
<evidence type="ECO:0000313" key="1">
    <source>
        <dbReference type="EMBL" id="KAJ1174093.1"/>
    </source>
</evidence>
<comment type="caution">
    <text evidence="1">The sequence shown here is derived from an EMBL/GenBank/DDBJ whole genome shotgun (WGS) entry which is preliminary data.</text>
</comment>
<keyword evidence="2" id="KW-1185">Reference proteome</keyword>
<evidence type="ECO:0000313" key="2">
    <source>
        <dbReference type="Proteomes" id="UP001066276"/>
    </source>
</evidence>
<organism evidence="1 2">
    <name type="scientific">Pleurodeles waltl</name>
    <name type="common">Iberian ribbed newt</name>
    <dbReference type="NCBI Taxonomy" id="8319"/>
    <lineage>
        <taxon>Eukaryota</taxon>
        <taxon>Metazoa</taxon>
        <taxon>Chordata</taxon>
        <taxon>Craniata</taxon>
        <taxon>Vertebrata</taxon>
        <taxon>Euteleostomi</taxon>
        <taxon>Amphibia</taxon>
        <taxon>Batrachia</taxon>
        <taxon>Caudata</taxon>
        <taxon>Salamandroidea</taxon>
        <taxon>Salamandridae</taxon>
        <taxon>Pleurodelinae</taxon>
        <taxon>Pleurodeles</taxon>
    </lineage>
</organism>
<proteinExistence type="predicted"/>
<gene>
    <name evidence="1" type="ORF">NDU88_005916</name>
</gene>
<protein>
    <submittedName>
        <fullName evidence="1">Uncharacterized protein</fullName>
    </submittedName>
</protein>
<dbReference type="EMBL" id="JANPWB010000007">
    <property type="protein sequence ID" value="KAJ1174093.1"/>
    <property type="molecule type" value="Genomic_DNA"/>
</dbReference>
<dbReference type="AlphaFoldDB" id="A0AAV7TBY9"/>
<sequence length="124" mass="13688">MKPHGPARDTSTHVVKLTGTGVVRIKLERRGTLRATVVPYVNSVTSYIRRSNRVLQVPQCSLKQGSRMMVTSKVLRSVKGRKTPVREMIREQGPRGDELPPLSVCTAANRITGVPVCHLCVSSR</sequence>
<dbReference type="Proteomes" id="UP001066276">
    <property type="component" value="Chromosome 4_1"/>
</dbReference>
<accession>A0AAV7TBY9</accession>